<organism evidence="6 7">
    <name type="scientific">Spodoptera litura</name>
    <name type="common">Asian cotton leafworm</name>
    <dbReference type="NCBI Taxonomy" id="69820"/>
    <lineage>
        <taxon>Eukaryota</taxon>
        <taxon>Metazoa</taxon>
        <taxon>Ecdysozoa</taxon>
        <taxon>Arthropoda</taxon>
        <taxon>Hexapoda</taxon>
        <taxon>Insecta</taxon>
        <taxon>Pterygota</taxon>
        <taxon>Neoptera</taxon>
        <taxon>Endopterygota</taxon>
        <taxon>Lepidoptera</taxon>
        <taxon>Glossata</taxon>
        <taxon>Ditrysia</taxon>
        <taxon>Noctuoidea</taxon>
        <taxon>Noctuidae</taxon>
        <taxon>Amphipyrinae</taxon>
        <taxon>Spodoptera</taxon>
    </lineage>
</organism>
<comment type="subcellular location">
    <subcellularLocation>
        <location evidence="1">Nucleus</location>
    </subcellularLocation>
</comment>
<dbReference type="PANTHER" id="PTHR19303">
    <property type="entry name" value="TRANSPOSON"/>
    <property type="match status" value="1"/>
</dbReference>
<dbReference type="InterPro" id="IPR007889">
    <property type="entry name" value="HTH_Psq"/>
</dbReference>
<dbReference type="PROSITE" id="PS51253">
    <property type="entry name" value="HTH_CENPB"/>
    <property type="match status" value="1"/>
</dbReference>
<dbReference type="Gene3D" id="3.30.420.10">
    <property type="entry name" value="Ribonuclease H-like superfamily/Ribonuclease H"/>
    <property type="match status" value="1"/>
</dbReference>
<dbReference type="InterPro" id="IPR004875">
    <property type="entry name" value="DDE_SF_endonuclease_dom"/>
</dbReference>
<gene>
    <name evidence="7 8" type="primary">LOC111354742</name>
</gene>
<protein>
    <submittedName>
        <fullName evidence="7 8">Uncharacterized protein LOC111354742</fullName>
    </submittedName>
</protein>
<dbReference type="Gene3D" id="1.10.10.60">
    <property type="entry name" value="Homeodomain-like"/>
    <property type="match status" value="1"/>
</dbReference>
<evidence type="ECO:0000313" key="8">
    <source>
        <dbReference type="RefSeq" id="XP_022824055.1"/>
    </source>
</evidence>
<dbReference type="InterPro" id="IPR009057">
    <property type="entry name" value="Homeodomain-like_sf"/>
</dbReference>
<keyword evidence="6" id="KW-1185">Reference proteome</keyword>
<evidence type="ECO:0000256" key="4">
    <source>
        <dbReference type="SAM" id="MobiDB-lite"/>
    </source>
</evidence>
<reference evidence="7 8" key="1">
    <citation type="submission" date="2025-04" db="UniProtKB">
        <authorList>
            <consortium name="RefSeq"/>
        </authorList>
    </citation>
    <scope>IDENTIFICATION</scope>
    <source>
        <strain evidence="7 8">Ishihara</strain>
        <tissue evidence="7 8">Whole body</tissue>
    </source>
</reference>
<keyword evidence="2" id="KW-0238">DNA-binding</keyword>
<dbReference type="Pfam" id="PF05225">
    <property type="entry name" value="HTH_psq"/>
    <property type="match status" value="1"/>
</dbReference>
<dbReference type="Pfam" id="PF03184">
    <property type="entry name" value="DDE_1"/>
    <property type="match status" value="1"/>
</dbReference>
<dbReference type="GO" id="GO:0005634">
    <property type="term" value="C:nucleus"/>
    <property type="evidence" value="ECO:0007669"/>
    <property type="project" value="UniProtKB-SubCell"/>
</dbReference>
<evidence type="ECO:0000256" key="3">
    <source>
        <dbReference type="ARBA" id="ARBA00023242"/>
    </source>
</evidence>
<feature type="region of interest" description="Disordered" evidence="4">
    <location>
        <begin position="581"/>
        <end position="633"/>
    </location>
</feature>
<dbReference type="KEGG" id="sliu:111354742"/>
<evidence type="ECO:0000313" key="6">
    <source>
        <dbReference type="Proteomes" id="UP000301870"/>
    </source>
</evidence>
<feature type="compositionally biased region" description="Polar residues" evidence="4">
    <location>
        <begin position="617"/>
        <end position="627"/>
    </location>
</feature>
<sequence length="989" mass="113050">MVSNYKRKTSKASYSKEKLLEAAQAVRDGRLSGYKAAQIYNIPRMTIMDHAKNRRFKSNSLGRSTALTTDVETKLASLLHSMEKYGFGLTKTEVLEMVGQYVRRNHLSTPFKNGTPGPAWFTAFKERHNLSVKKPQAVEYARKKAIDPFIVYPYFELLYNTLVHLNLLDKPSAIWNLDETSFSNDPEKSKIVGAKGHAATRVIASPGRENTTVLLGASALGEKTPPLIIFKGKNVWDEWTSPDAYPGTSYAATKKGWMEADVFEMYFKKVFLPAVGDQRPILLVYDGHATHVGLNIIEEARKADITILKLPPHTSHILQPLDVAVMKSFKARWDPMLVKWQRLNIGVKLPKKEFARLIGVVWAEIDGQVLRNGFRKAGIYPFNSEEIKESLFDPLKLKRWKEHQVVKSQESREFDHNTRERDENCLNIPEELVFYNNEYLFVATKNQPQSLLSLAFTCTIQAFGINSHRSSSDHCSANCNTDNRIQNNNLETEDAKIIKENQGLGSESRQRLERESFISNKDLKHVDNSTNKIQILENRLITFEELLLMQVKAGAHEKVKRQKIAPGAEVITHNDVVKRKMEEKNKKETQTKKNTTTVKRQPKTKNLSENEQKKTQIKVQSNDTPHLTTSDIDSDDNADIALKRYASFYGPSTSTGKIGEQSNTKRKRLPSIDSITSISDEMSLYSDTNISVETLFDDEFNNETYCFAEHDLKVNQVNSSNNDILQLNVNRSVPKKAPKQKNKELPAKNNRTMIKNLPKITKLNKKGKKRMQIKKSSYKTAPDITSDDDLSTTISHLEIDKENSDPISHADYHAQKGNNLLSNPTTLTGKTGMKRNVERSHLSSIDSTIVSNKINIYSDMNMYNIMLNDDIVVNSIAKENSVNQENITDYDNLQHTNYSINDSVLVRYHTRQKWSYYIGFIEDIKLVDDETYYFIDFLKTVKKPRLVFRMTKRKDRDNVPALSIVKKIEIETVNAKQYNLCNIEDEVYF</sequence>
<feature type="domain" description="HTH CENPB-type" evidence="5">
    <location>
        <begin position="59"/>
        <end position="134"/>
    </location>
</feature>
<evidence type="ECO:0000313" key="7">
    <source>
        <dbReference type="RefSeq" id="XP_022824054.1"/>
    </source>
</evidence>
<dbReference type="Proteomes" id="UP000301870">
    <property type="component" value="Chromosome 19"/>
</dbReference>
<dbReference type="RefSeq" id="XP_022824055.1">
    <property type="nucleotide sequence ID" value="XM_022968287.1"/>
</dbReference>
<dbReference type="InterPro" id="IPR006600">
    <property type="entry name" value="HTH_CenpB_DNA-bd_dom"/>
</dbReference>
<dbReference type="PANTHER" id="PTHR19303:SF74">
    <property type="entry name" value="POGO TRANSPOSABLE ELEMENT WITH KRAB DOMAIN"/>
    <property type="match status" value="1"/>
</dbReference>
<keyword evidence="3" id="KW-0539">Nucleus</keyword>
<evidence type="ECO:0000259" key="5">
    <source>
        <dbReference type="PROSITE" id="PS51253"/>
    </source>
</evidence>
<name>A0A9J7ISB8_SPOLT</name>
<accession>A0A9J7ISB8</accession>
<dbReference type="GeneID" id="111354742"/>
<dbReference type="RefSeq" id="XP_022824054.1">
    <property type="nucleotide sequence ID" value="XM_022968286.1"/>
</dbReference>
<dbReference type="InterPro" id="IPR036397">
    <property type="entry name" value="RNaseH_sf"/>
</dbReference>
<feature type="compositionally biased region" description="Basic and acidic residues" evidence="4">
    <location>
        <begin position="581"/>
        <end position="591"/>
    </location>
</feature>
<dbReference type="InterPro" id="IPR050863">
    <property type="entry name" value="CenT-Element_Derived"/>
</dbReference>
<proteinExistence type="predicted"/>
<dbReference type="SUPFAM" id="SSF46689">
    <property type="entry name" value="Homeodomain-like"/>
    <property type="match status" value="1"/>
</dbReference>
<dbReference type="GO" id="GO:0003677">
    <property type="term" value="F:DNA binding"/>
    <property type="evidence" value="ECO:0007669"/>
    <property type="project" value="UniProtKB-KW"/>
</dbReference>
<dbReference type="AlphaFoldDB" id="A0A9J7ISB8"/>
<evidence type="ECO:0000256" key="1">
    <source>
        <dbReference type="ARBA" id="ARBA00004123"/>
    </source>
</evidence>
<dbReference type="OrthoDB" id="10035668at2759"/>
<evidence type="ECO:0000256" key="2">
    <source>
        <dbReference type="ARBA" id="ARBA00023125"/>
    </source>
</evidence>